<dbReference type="EMBL" id="CP036425">
    <property type="protein sequence ID" value="QDU34888.1"/>
    <property type="molecule type" value="Genomic_DNA"/>
</dbReference>
<evidence type="ECO:0000313" key="3">
    <source>
        <dbReference type="Proteomes" id="UP000317369"/>
    </source>
</evidence>
<feature type="compositionally biased region" description="Basic and acidic residues" evidence="1">
    <location>
        <begin position="23"/>
        <end position="40"/>
    </location>
</feature>
<dbReference type="RefSeq" id="WP_145079372.1">
    <property type="nucleotide sequence ID" value="NZ_CP036425.1"/>
</dbReference>
<proteinExistence type="predicted"/>
<feature type="region of interest" description="Disordered" evidence="1">
    <location>
        <begin position="1"/>
        <end position="44"/>
    </location>
</feature>
<organism evidence="2 3">
    <name type="scientific">Poriferisphaera corsica</name>
    <dbReference type="NCBI Taxonomy" id="2528020"/>
    <lineage>
        <taxon>Bacteria</taxon>
        <taxon>Pseudomonadati</taxon>
        <taxon>Planctomycetota</taxon>
        <taxon>Phycisphaerae</taxon>
        <taxon>Phycisphaerales</taxon>
        <taxon>Phycisphaeraceae</taxon>
        <taxon>Poriferisphaera</taxon>
    </lineage>
</organism>
<dbReference type="Proteomes" id="UP000317369">
    <property type="component" value="Chromosome"/>
</dbReference>
<evidence type="ECO:0000256" key="1">
    <source>
        <dbReference type="SAM" id="MobiDB-lite"/>
    </source>
</evidence>
<feature type="compositionally biased region" description="Basic and acidic residues" evidence="1">
    <location>
        <begin position="1"/>
        <end position="14"/>
    </location>
</feature>
<gene>
    <name evidence="2" type="ORF">KS4_29640</name>
</gene>
<sequence length="122" mass="13633">MSKRLDGVDREKFQNGEGLSESIVEKHEDQDDQEERKDTECGDAIDPVEFGASFRTLIVFIANEQVVSERFTTLGALAGESEASEAIFALGATGIYREGLGHRQNRKWRREQVQVESADVEA</sequence>
<dbReference type="KEGG" id="pcor:KS4_29640"/>
<keyword evidence="3" id="KW-1185">Reference proteome</keyword>
<reference evidence="2 3" key="1">
    <citation type="submission" date="2019-02" db="EMBL/GenBank/DDBJ databases">
        <title>Deep-cultivation of Planctomycetes and their phenomic and genomic characterization uncovers novel biology.</title>
        <authorList>
            <person name="Wiegand S."/>
            <person name="Jogler M."/>
            <person name="Boedeker C."/>
            <person name="Pinto D."/>
            <person name="Vollmers J."/>
            <person name="Rivas-Marin E."/>
            <person name="Kohn T."/>
            <person name="Peeters S.H."/>
            <person name="Heuer A."/>
            <person name="Rast P."/>
            <person name="Oberbeckmann S."/>
            <person name="Bunk B."/>
            <person name="Jeske O."/>
            <person name="Meyerdierks A."/>
            <person name="Storesund J.E."/>
            <person name="Kallscheuer N."/>
            <person name="Luecker S."/>
            <person name="Lage O.M."/>
            <person name="Pohl T."/>
            <person name="Merkel B.J."/>
            <person name="Hornburger P."/>
            <person name="Mueller R.-W."/>
            <person name="Bruemmer F."/>
            <person name="Labrenz M."/>
            <person name="Spormann A.M."/>
            <person name="Op den Camp H."/>
            <person name="Overmann J."/>
            <person name="Amann R."/>
            <person name="Jetten M.S.M."/>
            <person name="Mascher T."/>
            <person name="Medema M.H."/>
            <person name="Devos D.P."/>
            <person name="Kaster A.-K."/>
            <person name="Ovreas L."/>
            <person name="Rohde M."/>
            <person name="Galperin M.Y."/>
            <person name="Jogler C."/>
        </authorList>
    </citation>
    <scope>NUCLEOTIDE SEQUENCE [LARGE SCALE GENOMIC DNA]</scope>
    <source>
        <strain evidence="2 3">KS4</strain>
    </source>
</reference>
<protein>
    <submittedName>
        <fullName evidence="2">Uncharacterized protein</fullName>
    </submittedName>
</protein>
<evidence type="ECO:0000313" key="2">
    <source>
        <dbReference type="EMBL" id="QDU34888.1"/>
    </source>
</evidence>
<accession>A0A517YXD6</accession>
<dbReference type="AlphaFoldDB" id="A0A517YXD6"/>
<name>A0A517YXD6_9BACT</name>